<feature type="region of interest" description="Disordered" evidence="1">
    <location>
        <begin position="482"/>
        <end position="522"/>
    </location>
</feature>
<dbReference type="EMBL" id="WOFE01000005">
    <property type="protein sequence ID" value="MBM5572214.1"/>
    <property type="molecule type" value="Genomic_DNA"/>
</dbReference>
<dbReference type="GO" id="GO:0016787">
    <property type="term" value="F:hydrolase activity"/>
    <property type="evidence" value="ECO:0007669"/>
    <property type="project" value="UniProtKB-KW"/>
</dbReference>
<dbReference type="Pfam" id="PF12146">
    <property type="entry name" value="Hydrolase_4"/>
    <property type="match status" value="1"/>
</dbReference>
<dbReference type="Gene3D" id="3.40.50.1820">
    <property type="entry name" value="alpha/beta hydrolase"/>
    <property type="match status" value="1"/>
</dbReference>
<keyword evidence="2" id="KW-0812">Transmembrane</keyword>
<dbReference type="InterPro" id="IPR029058">
    <property type="entry name" value="AB_hydrolase_fold"/>
</dbReference>
<reference evidence="4 5" key="1">
    <citation type="submission" date="2019-11" db="EMBL/GenBank/DDBJ databases">
        <title>Novel Deefgea species.</title>
        <authorList>
            <person name="Han J.-H."/>
        </authorList>
    </citation>
    <scope>NUCLEOTIDE SEQUENCE [LARGE SCALE GENOMIC DNA]</scope>
    <source>
        <strain evidence="4 5">LMG 24817</strain>
    </source>
</reference>
<keyword evidence="5" id="KW-1185">Reference proteome</keyword>
<evidence type="ECO:0000256" key="2">
    <source>
        <dbReference type="SAM" id="Phobius"/>
    </source>
</evidence>
<gene>
    <name evidence="4" type="ORF">GM173_11565</name>
</gene>
<comment type="caution">
    <text evidence="4">The sequence shown here is derived from an EMBL/GenBank/DDBJ whole genome shotgun (WGS) entry which is preliminary data.</text>
</comment>
<accession>A0ABS2CDJ8</accession>
<organism evidence="4 5">
    <name type="scientific">Deefgea chitinilytica</name>
    <dbReference type="NCBI Taxonomy" id="570276"/>
    <lineage>
        <taxon>Bacteria</taxon>
        <taxon>Pseudomonadati</taxon>
        <taxon>Pseudomonadota</taxon>
        <taxon>Betaproteobacteria</taxon>
        <taxon>Neisseriales</taxon>
        <taxon>Chitinibacteraceae</taxon>
        <taxon>Deefgea</taxon>
    </lineage>
</organism>
<dbReference type="SUPFAM" id="SSF53474">
    <property type="entry name" value="alpha/beta-Hydrolases"/>
    <property type="match status" value="1"/>
</dbReference>
<sequence>MLYLLRKASKLILLIIIVIGLTLLVGRLLELRSFPDLELWHTYTPKEMSIAELDQANWRDFIQAETQVFEAVRTEVTDKLPAHAQTPFNRYYTKGSIYPASFKTDWNRSYVLEPNGKPKGAVVLLHGLTDSPYSMRNIAQRYAAHGFAAVVIRLPGHGTVPAGLTNVGWEDWMAATRLAVREAKRLAPADLPLHLVGYSNGGALAVKYATDALENPALARPDRLILLSPMIGVTRFARFAGVAGWPAVLPAFAKATWLSVVPEFNPFKYNSFPVNGARQSYRLTEALQAQIAELATNGKLNDIAPITTFQSLLDFTVSTPAIVSALYAHLPENGSELMLFDANRSINFNPLLRPSTEMALSEMLPSTPKQYQISVVGNDASEKNSLNTVLRTFAPGATTASQRQLDIQYPADIFSLSHIAVPFPMDDPLYGVNPRKDEYFGIQLGTLAPRGERGALMVSMDFITRMSANPFYPLMLERIETDIHNPKPPKGKASERRAPAVAPKLDPKEFLRLTEPQAADQI</sequence>
<evidence type="ECO:0000256" key="1">
    <source>
        <dbReference type="SAM" id="MobiDB-lite"/>
    </source>
</evidence>
<dbReference type="Proteomes" id="UP001195660">
    <property type="component" value="Unassembled WGS sequence"/>
</dbReference>
<dbReference type="InterPro" id="IPR022742">
    <property type="entry name" value="Hydrolase_4"/>
</dbReference>
<keyword evidence="4" id="KW-0378">Hydrolase</keyword>
<keyword evidence="2" id="KW-1133">Transmembrane helix</keyword>
<evidence type="ECO:0000313" key="5">
    <source>
        <dbReference type="Proteomes" id="UP001195660"/>
    </source>
</evidence>
<evidence type="ECO:0000313" key="4">
    <source>
        <dbReference type="EMBL" id="MBM5572214.1"/>
    </source>
</evidence>
<dbReference type="PANTHER" id="PTHR11614">
    <property type="entry name" value="PHOSPHOLIPASE-RELATED"/>
    <property type="match status" value="1"/>
</dbReference>
<evidence type="ECO:0000259" key="3">
    <source>
        <dbReference type="Pfam" id="PF12146"/>
    </source>
</evidence>
<feature type="transmembrane region" description="Helical" evidence="2">
    <location>
        <begin position="12"/>
        <end position="29"/>
    </location>
</feature>
<proteinExistence type="predicted"/>
<dbReference type="RefSeq" id="WP_203571541.1">
    <property type="nucleotide sequence ID" value="NZ_WOFE01000005.1"/>
</dbReference>
<feature type="domain" description="Serine aminopeptidase S33" evidence="3">
    <location>
        <begin position="117"/>
        <end position="242"/>
    </location>
</feature>
<name>A0ABS2CDJ8_9NEIS</name>
<dbReference type="InterPro" id="IPR051044">
    <property type="entry name" value="MAG_DAG_Lipase"/>
</dbReference>
<protein>
    <submittedName>
        <fullName evidence="4">Alpha/beta fold hydrolase</fullName>
    </submittedName>
</protein>
<keyword evidence="2" id="KW-0472">Membrane</keyword>